<evidence type="ECO:0000256" key="3">
    <source>
        <dbReference type="ARBA" id="ARBA00022691"/>
    </source>
</evidence>
<dbReference type="InterPro" id="IPR050320">
    <property type="entry name" value="N5-glutamine_MTase"/>
</dbReference>
<proteinExistence type="predicted"/>
<dbReference type="Pfam" id="PF05175">
    <property type="entry name" value="MTS"/>
    <property type="match status" value="1"/>
</dbReference>
<reference evidence="6" key="1">
    <citation type="journal article" date="2019" name="Int. J. Syst. Evol. Microbiol.">
        <title>The Global Catalogue of Microorganisms (GCM) 10K type strain sequencing project: providing services to taxonomists for standard genome sequencing and annotation.</title>
        <authorList>
            <consortium name="The Broad Institute Genomics Platform"/>
            <consortium name="The Broad Institute Genome Sequencing Center for Infectious Disease"/>
            <person name="Wu L."/>
            <person name="Ma J."/>
        </authorList>
    </citation>
    <scope>NUCLEOTIDE SEQUENCE [LARGE SCALE GENOMIC DNA]</scope>
    <source>
        <strain evidence="6">JCM 17555</strain>
    </source>
</reference>
<keyword evidence="3" id="KW-0949">S-adenosyl-L-methionine</keyword>
<name>A0ABP7Q269_9GAMM</name>
<feature type="domain" description="Methyltransferase small" evidence="4">
    <location>
        <begin position="135"/>
        <end position="248"/>
    </location>
</feature>
<protein>
    <submittedName>
        <fullName evidence="5">Class I SAM-dependent methyltransferase</fullName>
    </submittedName>
</protein>
<evidence type="ECO:0000259" key="4">
    <source>
        <dbReference type="Pfam" id="PF05175"/>
    </source>
</evidence>
<dbReference type="PANTHER" id="PTHR18895">
    <property type="entry name" value="HEMK METHYLTRANSFERASE"/>
    <property type="match status" value="1"/>
</dbReference>
<dbReference type="Gene3D" id="3.40.50.150">
    <property type="entry name" value="Vaccinia Virus protein VP39"/>
    <property type="match status" value="1"/>
</dbReference>
<sequence>MSAATDEYLLALGRYLFNSGYHYTAVTPATHEFNNARAANRRAADMRDIFGWSRPFERATLSDEEFELMHHAEVLLPHGQVWRSALRWSSLSGLLFAHSAYPTEADDSVFFGPDTYRFASFIEAYLQGTDEPLARAVDIGCGSGAGAILVARAWPEAEVLGVDINPQALRLTAINAKLAGTANVKAMHSNLLGDVEGDFDLIIANPPYMMDTQERAYRHGGGELGAGLSFQIVESALKRLAPGGTLLLYTGIAIVNGHDGFLQALRERLNNERCSWHYREIDPDVFGEELIKPVYAEVERIAAVGLTLVRDS</sequence>
<dbReference type="GO" id="GO:0008168">
    <property type="term" value="F:methyltransferase activity"/>
    <property type="evidence" value="ECO:0007669"/>
    <property type="project" value="UniProtKB-KW"/>
</dbReference>
<dbReference type="InterPro" id="IPR029063">
    <property type="entry name" value="SAM-dependent_MTases_sf"/>
</dbReference>
<keyword evidence="1 5" id="KW-0489">Methyltransferase</keyword>
<dbReference type="PROSITE" id="PS00092">
    <property type="entry name" value="N6_MTASE"/>
    <property type="match status" value="1"/>
</dbReference>
<evidence type="ECO:0000313" key="6">
    <source>
        <dbReference type="Proteomes" id="UP001501337"/>
    </source>
</evidence>
<evidence type="ECO:0000313" key="5">
    <source>
        <dbReference type="EMBL" id="GAA3975117.1"/>
    </source>
</evidence>
<organism evidence="5 6">
    <name type="scientific">Allohahella marinimesophila</name>
    <dbReference type="NCBI Taxonomy" id="1054972"/>
    <lineage>
        <taxon>Bacteria</taxon>
        <taxon>Pseudomonadati</taxon>
        <taxon>Pseudomonadota</taxon>
        <taxon>Gammaproteobacteria</taxon>
        <taxon>Oceanospirillales</taxon>
        <taxon>Hahellaceae</taxon>
        <taxon>Allohahella</taxon>
    </lineage>
</organism>
<keyword evidence="2" id="KW-0808">Transferase</keyword>
<accession>A0ABP7Q269</accession>
<dbReference type="GO" id="GO:0032259">
    <property type="term" value="P:methylation"/>
    <property type="evidence" value="ECO:0007669"/>
    <property type="project" value="UniProtKB-KW"/>
</dbReference>
<dbReference type="InterPro" id="IPR007848">
    <property type="entry name" value="Small_mtfrase_dom"/>
</dbReference>
<dbReference type="InterPro" id="IPR002052">
    <property type="entry name" value="DNA_methylase_N6_adenine_CS"/>
</dbReference>
<evidence type="ECO:0000256" key="1">
    <source>
        <dbReference type="ARBA" id="ARBA00022603"/>
    </source>
</evidence>
<dbReference type="SUPFAM" id="SSF53335">
    <property type="entry name" value="S-adenosyl-L-methionine-dependent methyltransferases"/>
    <property type="match status" value="1"/>
</dbReference>
<gene>
    <name evidence="5" type="ORF">GCM10022278_35110</name>
</gene>
<keyword evidence="6" id="KW-1185">Reference proteome</keyword>
<dbReference type="Proteomes" id="UP001501337">
    <property type="component" value="Unassembled WGS sequence"/>
</dbReference>
<dbReference type="RefSeq" id="WP_344808824.1">
    <property type="nucleotide sequence ID" value="NZ_BAABBO010000018.1"/>
</dbReference>
<dbReference type="CDD" id="cd02440">
    <property type="entry name" value="AdoMet_MTases"/>
    <property type="match status" value="1"/>
</dbReference>
<comment type="caution">
    <text evidence="5">The sequence shown here is derived from an EMBL/GenBank/DDBJ whole genome shotgun (WGS) entry which is preliminary data.</text>
</comment>
<dbReference type="EMBL" id="BAABBO010000018">
    <property type="protein sequence ID" value="GAA3975117.1"/>
    <property type="molecule type" value="Genomic_DNA"/>
</dbReference>
<evidence type="ECO:0000256" key="2">
    <source>
        <dbReference type="ARBA" id="ARBA00022679"/>
    </source>
</evidence>
<dbReference type="PANTHER" id="PTHR18895:SF74">
    <property type="entry name" value="MTRF1L RELEASE FACTOR GLUTAMINE METHYLTRANSFERASE"/>
    <property type="match status" value="1"/>
</dbReference>